<accession>A0A9P8MLQ4</accession>
<comment type="caution">
    <text evidence="1">The sequence shown here is derived from an EMBL/GenBank/DDBJ whole genome shotgun (WGS) entry which is preliminary data.</text>
</comment>
<keyword evidence="2" id="KW-1185">Reference proteome</keyword>
<sequence length="204" mass="22667">MAGQIFVIFEHSKHHKQPRPCRAFESFQRESEDMVFESDVMTTLFPRLCGTSDITSKQNVLFTELEPITDDNAVKPKPDFFDGACLRDLSMELRTDEDLRSTVIPTKHPSVPVAPNFFLEVKGPDGNAAVAQRQACYDGAYGVRAMHDLQNYRGVELAYDGNAYTFSSTFHAGTGTLQLYSHHVTPPSTVDGPPERHMAQAGAN</sequence>
<gene>
    <name evidence="1" type="ORF">HRG_10230</name>
</gene>
<dbReference type="Proteomes" id="UP000824596">
    <property type="component" value="Unassembled WGS sequence"/>
</dbReference>
<dbReference type="RefSeq" id="XP_044716056.1">
    <property type="nucleotide sequence ID" value="XM_044868701.1"/>
</dbReference>
<name>A0A9P8MLQ4_9HYPO</name>
<reference evidence="1" key="1">
    <citation type="submission" date="2021-09" db="EMBL/GenBank/DDBJ databases">
        <title>A high-quality genome of the endoparasitic fungus Hirsutella rhossiliensis with a comparison of Hirsutella genomes reveals transposable elements contributing to genome size variation.</title>
        <authorList>
            <person name="Lin R."/>
            <person name="Jiao Y."/>
            <person name="Sun X."/>
            <person name="Ling J."/>
            <person name="Xie B."/>
            <person name="Cheng X."/>
        </authorList>
    </citation>
    <scope>NUCLEOTIDE SEQUENCE</scope>
    <source>
        <strain evidence="1">HR02</strain>
    </source>
</reference>
<organism evidence="1 2">
    <name type="scientific">Hirsutella rhossiliensis</name>
    <dbReference type="NCBI Taxonomy" id="111463"/>
    <lineage>
        <taxon>Eukaryota</taxon>
        <taxon>Fungi</taxon>
        <taxon>Dikarya</taxon>
        <taxon>Ascomycota</taxon>
        <taxon>Pezizomycotina</taxon>
        <taxon>Sordariomycetes</taxon>
        <taxon>Hypocreomycetidae</taxon>
        <taxon>Hypocreales</taxon>
        <taxon>Ophiocordycipitaceae</taxon>
        <taxon>Hirsutella</taxon>
    </lineage>
</organism>
<dbReference type="EMBL" id="JAIZPD010000015">
    <property type="protein sequence ID" value="KAH0958543.1"/>
    <property type="molecule type" value="Genomic_DNA"/>
</dbReference>
<evidence type="ECO:0000313" key="2">
    <source>
        <dbReference type="Proteomes" id="UP000824596"/>
    </source>
</evidence>
<dbReference type="OrthoDB" id="4923327at2759"/>
<protein>
    <submittedName>
        <fullName evidence="1">Uncharacterized protein</fullName>
    </submittedName>
</protein>
<evidence type="ECO:0000313" key="1">
    <source>
        <dbReference type="EMBL" id="KAH0958543.1"/>
    </source>
</evidence>
<dbReference type="GeneID" id="68359359"/>
<proteinExistence type="predicted"/>
<dbReference type="AlphaFoldDB" id="A0A9P8MLQ4"/>